<feature type="chain" id="PRO_5004748195" description="Chaplin domain-containing protein" evidence="1">
    <location>
        <begin position="33"/>
        <end position="85"/>
    </location>
</feature>
<sequence length="85" mass="8724">MIVMVVGAGMRKIIMTATLALAAMAMAAPAHADNKSTPFTNWTFSPASVCGLEGAEVSALPILADYVPIHANSCSNGNVLDHPGI</sequence>
<keyword evidence="3" id="KW-1185">Reference proteome</keyword>
<evidence type="ECO:0000313" key="3">
    <source>
        <dbReference type="Proteomes" id="UP000017984"/>
    </source>
</evidence>
<accession>V6K6I5</accession>
<dbReference type="AlphaFoldDB" id="V6K6I5"/>
<dbReference type="STRING" id="1352936.M878_30140"/>
<reference evidence="2 3" key="1">
    <citation type="journal article" date="2014" name="Genome Announc.">
        <title>Draft Genome Sequence of Streptomyces roseochromogenes subsp. oscitans DS 12.976, Producer of the Aminocoumarin Antibiotic Clorobiocin.</title>
        <authorList>
            <person name="Ruckert C."/>
            <person name="Kalinowski J."/>
            <person name="Heide L."/>
            <person name="Apel A.K."/>
        </authorList>
    </citation>
    <scope>NUCLEOTIDE SEQUENCE [LARGE SCALE GENOMIC DNA]</scope>
    <source>
        <strain evidence="2 3">DS 12.976</strain>
    </source>
</reference>
<feature type="signal peptide" evidence="1">
    <location>
        <begin position="1"/>
        <end position="32"/>
    </location>
</feature>
<protein>
    <recommendedName>
        <fullName evidence="4">Chaplin domain-containing protein</fullName>
    </recommendedName>
</protein>
<dbReference type="PATRIC" id="fig|1352936.5.peg.6283"/>
<comment type="caution">
    <text evidence="2">The sequence shown here is derived from an EMBL/GenBank/DDBJ whole genome shotgun (WGS) entry which is preliminary data.</text>
</comment>
<proteinExistence type="predicted"/>
<keyword evidence="1" id="KW-0732">Signal</keyword>
<gene>
    <name evidence="2" type="ORF">M878_30140</name>
</gene>
<evidence type="ECO:0000256" key="1">
    <source>
        <dbReference type="SAM" id="SignalP"/>
    </source>
</evidence>
<evidence type="ECO:0008006" key="4">
    <source>
        <dbReference type="Google" id="ProtNLM"/>
    </source>
</evidence>
<dbReference type="HOGENOM" id="CLU_196873_0_0_11"/>
<name>V6K6I5_STRRC</name>
<dbReference type="Proteomes" id="UP000017984">
    <property type="component" value="Chromosome"/>
</dbReference>
<dbReference type="EMBL" id="AWQX01000262">
    <property type="protein sequence ID" value="EST24589.1"/>
    <property type="molecule type" value="Genomic_DNA"/>
</dbReference>
<evidence type="ECO:0000313" key="2">
    <source>
        <dbReference type="EMBL" id="EST24589.1"/>
    </source>
</evidence>
<organism evidence="2 3">
    <name type="scientific">Streptomyces roseochromogenus subsp. oscitans DS 12.976</name>
    <dbReference type="NCBI Taxonomy" id="1352936"/>
    <lineage>
        <taxon>Bacteria</taxon>
        <taxon>Bacillati</taxon>
        <taxon>Actinomycetota</taxon>
        <taxon>Actinomycetes</taxon>
        <taxon>Kitasatosporales</taxon>
        <taxon>Streptomycetaceae</taxon>
        <taxon>Streptomyces</taxon>
    </lineage>
</organism>